<comment type="caution">
    <text evidence="2">The sequence shown here is derived from an EMBL/GenBank/DDBJ whole genome shotgun (WGS) entry which is preliminary data.</text>
</comment>
<dbReference type="AlphaFoldDB" id="A0A2S4W4X1"/>
<dbReference type="VEuPathDB" id="FungiDB:PSHT_06698"/>
<protein>
    <submittedName>
        <fullName evidence="2">Uncharacterized protein</fullName>
    </submittedName>
</protein>
<reference evidence="3" key="3">
    <citation type="journal article" date="2018" name="Mol. Plant Microbe Interact.">
        <title>Genome sequence resources for the wheat stripe rust pathogen (Puccinia striiformis f. sp. tritici) and the barley stripe rust pathogen (Puccinia striiformis f. sp. hordei).</title>
        <authorList>
            <person name="Xia C."/>
            <person name="Wang M."/>
            <person name="Yin C."/>
            <person name="Cornejo O.E."/>
            <person name="Hulbert S.H."/>
            <person name="Chen X."/>
        </authorList>
    </citation>
    <scope>NUCLEOTIDE SEQUENCE [LARGE SCALE GENOMIC DNA]</scope>
    <source>
        <strain evidence="3">93TX-2</strain>
    </source>
</reference>
<evidence type="ECO:0000256" key="1">
    <source>
        <dbReference type="SAM" id="SignalP"/>
    </source>
</evidence>
<evidence type="ECO:0000313" key="2">
    <source>
        <dbReference type="EMBL" id="POW16737.1"/>
    </source>
</evidence>
<reference evidence="2 3" key="1">
    <citation type="submission" date="2017-12" db="EMBL/GenBank/DDBJ databases">
        <title>Gene loss provides genomic basis for host adaptation in cereal stripe rust fungi.</title>
        <authorList>
            <person name="Xia C."/>
        </authorList>
    </citation>
    <scope>NUCLEOTIDE SEQUENCE [LARGE SCALE GENOMIC DNA]</scope>
    <source>
        <strain evidence="2 3">93TX-2</strain>
    </source>
</reference>
<dbReference type="Proteomes" id="UP000238274">
    <property type="component" value="Unassembled WGS sequence"/>
</dbReference>
<gene>
    <name evidence="2" type="ORF">PSHT_06698</name>
</gene>
<feature type="signal peptide" evidence="1">
    <location>
        <begin position="1"/>
        <end position="23"/>
    </location>
</feature>
<proteinExistence type="predicted"/>
<dbReference type="EMBL" id="PKSM01000078">
    <property type="protein sequence ID" value="POW16737.1"/>
    <property type="molecule type" value="Genomic_DNA"/>
</dbReference>
<reference evidence="3" key="2">
    <citation type="journal article" date="2018" name="BMC Genomics">
        <title>Genomic insights into host adaptation between the wheat stripe rust pathogen (Puccinia striiformis f. sp. tritici) and the barley stripe rust pathogen (Puccinia striiformis f. sp. hordei).</title>
        <authorList>
            <person name="Xia C."/>
            <person name="Wang M."/>
            <person name="Yin C."/>
            <person name="Cornejo O.E."/>
            <person name="Hulbert S.H."/>
            <person name="Chen X."/>
        </authorList>
    </citation>
    <scope>NUCLEOTIDE SEQUENCE [LARGE SCALE GENOMIC DNA]</scope>
    <source>
        <strain evidence="3">93TX-2</strain>
    </source>
</reference>
<evidence type="ECO:0000313" key="3">
    <source>
        <dbReference type="Proteomes" id="UP000238274"/>
    </source>
</evidence>
<keyword evidence="1" id="KW-0732">Signal</keyword>
<accession>A0A2S4W4X1</accession>
<name>A0A2S4W4X1_9BASI</name>
<organism evidence="2 3">
    <name type="scientific">Puccinia striiformis</name>
    <dbReference type="NCBI Taxonomy" id="27350"/>
    <lineage>
        <taxon>Eukaryota</taxon>
        <taxon>Fungi</taxon>
        <taxon>Dikarya</taxon>
        <taxon>Basidiomycota</taxon>
        <taxon>Pucciniomycotina</taxon>
        <taxon>Pucciniomycetes</taxon>
        <taxon>Pucciniales</taxon>
        <taxon>Pucciniaceae</taxon>
        <taxon>Puccinia</taxon>
    </lineage>
</organism>
<feature type="chain" id="PRO_5015672584" evidence="1">
    <location>
        <begin position="24"/>
        <end position="119"/>
    </location>
</feature>
<keyword evidence="3" id="KW-1185">Reference proteome</keyword>
<sequence length="119" mass="13327">MTPSFPPTLCHLMFSLLLETTAALGIFYQLDWRSLLGEILLEKYYQTNWPGSLSKHGKLIKESKQAFQLGGLSKYLGRVTCGNNGPKSLGSWGYVPNRQKYLATQLADRNNTAHPVNPQ</sequence>